<name>A0A1F6DEG1_9BACT</name>
<proteinExistence type="predicted"/>
<sequence length="256" mass="25500">MRKRSALGFTLTGFAAGAVLFTAASIVLAWTGPTSAPPNGNVSAPINVGTIDQIKSGAFGVKSISPLVFDFEVNGSALVSSLAVTGNALLSGASRYLSFGSTAGSTGYGFRDNAGTMEFKDSGGNWQSMLSASSAFSQINFADGTTQTTAAGGATNGTVGGGCTGVGGPQDRLFEGGPVPESGWGNATQCSTSTTCDPGTMSGTCPVGYTATRIGGGSLACIGGSSDCGCGGTFQWPGTANYKPSYYPAPMMCIKD</sequence>
<dbReference type="Proteomes" id="UP000176377">
    <property type="component" value="Unassembled WGS sequence"/>
</dbReference>
<gene>
    <name evidence="1" type="ORF">A2765_04520</name>
</gene>
<dbReference type="AlphaFoldDB" id="A0A1F6DEG1"/>
<evidence type="ECO:0000313" key="2">
    <source>
        <dbReference type="Proteomes" id="UP000176377"/>
    </source>
</evidence>
<organism evidence="1 2">
    <name type="scientific">Candidatus Kaiserbacteria bacterium RIFCSPHIGHO2_01_FULL_56_24</name>
    <dbReference type="NCBI Taxonomy" id="1798487"/>
    <lineage>
        <taxon>Bacteria</taxon>
        <taxon>Candidatus Kaiseribacteriota</taxon>
    </lineage>
</organism>
<evidence type="ECO:0000313" key="1">
    <source>
        <dbReference type="EMBL" id="OGG59823.1"/>
    </source>
</evidence>
<protein>
    <submittedName>
        <fullName evidence="1">Uncharacterized protein</fullName>
    </submittedName>
</protein>
<reference evidence="1 2" key="1">
    <citation type="journal article" date="2016" name="Nat. Commun.">
        <title>Thousands of microbial genomes shed light on interconnected biogeochemical processes in an aquifer system.</title>
        <authorList>
            <person name="Anantharaman K."/>
            <person name="Brown C.T."/>
            <person name="Hug L.A."/>
            <person name="Sharon I."/>
            <person name="Castelle C.J."/>
            <person name="Probst A.J."/>
            <person name="Thomas B.C."/>
            <person name="Singh A."/>
            <person name="Wilkins M.J."/>
            <person name="Karaoz U."/>
            <person name="Brodie E.L."/>
            <person name="Williams K.H."/>
            <person name="Hubbard S.S."/>
            <person name="Banfield J.F."/>
        </authorList>
    </citation>
    <scope>NUCLEOTIDE SEQUENCE [LARGE SCALE GENOMIC DNA]</scope>
</reference>
<dbReference type="EMBL" id="MFLA01000016">
    <property type="protein sequence ID" value="OGG59823.1"/>
    <property type="molecule type" value="Genomic_DNA"/>
</dbReference>
<comment type="caution">
    <text evidence="1">The sequence shown here is derived from an EMBL/GenBank/DDBJ whole genome shotgun (WGS) entry which is preliminary data.</text>
</comment>
<accession>A0A1F6DEG1</accession>